<dbReference type="Proteomes" id="UP001652700">
    <property type="component" value="Unplaced"/>
</dbReference>
<proteinExistence type="predicted"/>
<protein>
    <submittedName>
        <fullName evidence="1">Uncharacterized protein</fullName>
    </submittedName>
</protein>
<accession>A0ABM5JIA3</accession>
<sequence>MGDSDQSKKLIRLLRRSLQSETVQTPPKKLIRLRERPIQSEKIQDLQIDLDIEETTTLQSLDDVIKTNAVKKNLEPIKEHSERIKRAQERYYKKSGTSGVSPLIRLQKRPVKQRIGKLPSSGIDTSTPNKNVTLRNTILRRRVPRNLAQLRLNRIREQQRLQLQATGSTGNRPVIRLKRKVPNFKIQVKNNRAVNSNIKRFKLQLNEEIQQGIQALKEYYSGEKIIASHVIPEMTGILIDSRFSNLR</sequence>
<reference evidence="1" key="1">
    <citation type="submission" date="2025-05" db="UniProtKB">
        <authorList>
            <consortium name="EnsemblMetazoa"/>
        </authorList>
    </citation>
    <scope>IDENTIFICATION</scope>
</reference>
<organism evidence="1 2">
    <name type="scientific">Diabrotica virgifera virgifera</name>
    <name type="common">western corn rootworm</name>
    <dbReference type="NCBI Taxonomy" id="50390"/>
    <lineage>
        <taxon>Eukaryota</taxon>
        <taxon>Metazoa</taxon>
        <taxon>Ecdysozoa</taxon>
        <taxon>Arthropoda</taxon>
        <taxon>Hexapoda</taxon>
        <taxon>Insecta</taxon>
        <taxon>Pterygota</taxon>
        <taxon>Neoptera</taxon>
        <taxon>Endopterygota</taxon>
        <taxon>Coleoptera</taxon>
        <taxon>Polyphaga</taxon>
        <taxon>Cucujiformia</taxon>
        <taxon>Chrysomeloidea</taxon>
        <taxon>Chrysomelidae</taxon>
        <taxon>Galerucinae</taxon>
        <taxon>Diabroticina</taxon>
        <taxon>Diabroticites</taxon>
        <taxon>Diabrotica</taxon>
    </lineage>
</organism>
<dbReference type="EnsemblMetazoa" id="XM_050641716.1">
    <property type="protein sequence ID" value="XP_050497673.1"/>
    <property type="gene ID" value="LOC126878808"/>
</dbReference>
<dbReference type="RefSeq" id="XP_050497673.1">
    <property type="nucleotide sequence ID" value="XM_050641716.1"/>
</dbReference>
<evidence type="ECO:0000313" key="2">
    <source>
        <dbReference type="Proteomes" id="UP001652700"/>
    </source>
</evidence>
<dbReference type="GeneID" id="126878808"/>
<keyword evidence="2" id="KW-1185">Reference proteome</keyword>
<name>A0ABM5JIA3_DIAVI</name>
<evidence type="ECO:0000313" key="1">
    <source>
        <dbReference type="EnsemblMetazoa" id="XP_050497673.1"/>
    </source>
</evidence>